<protein>
    <submittedName>
        <fullName evidence="2">Uncharacterized protein</fullName>
    </submittedName>
</protein>
<feature type="compositionally biased region" description="Basic and acidic residues" evidence="1">
    <location>
        <begin position="18"/>
        <end position="27"/>
    </location>
</feature>
<sequence>MAAFMGLISGLFRVLQRRHEAPHDKPSRRTAKKKRRKKADEQRDKHGGGQIGKSAVVSLDQFPQNARSTNADILIPVYSGGALVAYHKVPPQTLLGLNEQQRALDIPAVPKISAVPAASHISSRASATAPVLSGSQSSAILPSAHAIPLVRGTPGDTKASGHNSLLSSTGVVSSSAQTSADVKPPAATSTAVEWDNWPDGDFSRKLTSDEFQATGDCMAEFEALVLSNPMAGPLELSVGIRGFNGPGKSASDIAVPLLNKDRVKAERNNVRRGSKGDLKTFDAGLNEFTEFCGEEDFVKTSTLGEVTVISMQTPTMVAELVKEFTIKQEPVNGIVSDAAHGFWLERNHLLIISSFYSCTLKAWMPALMSFSNGATAQHYHRHFLTLFESIYTEAAACNTETMDSFFRGILDFSEAQRNGFISAYIAFRQAHGSKLSAHQLRAAAEKLIKGCRQHFRSGVTRIKSSSGIIPPDQAHTFQRMAYALLDLPDVETFRKHAEELLCKFPNVKSWLEWWMRDGPASMLFISRRKMDPKLWDELPDSTNAEEAMHAKIYTAVGRDHSLMHGVRSLLRFIRYYERLLAGALEGTKIRYGQAEPWKQVAKLHGRTKLSRAPNRVKQARYKNDGRPPDTAKALLIQKKRRTVILRAQGRQSSEAKADSILTVFTSDTTDSESESELDTPLMSGIVAPGPLPTTTAFIPATVILAPPIPVTTSSLSVITTPIPLNSESNLADGLEIEDKSGYIQVPLNSESNLGLEIGDEGYRLSMDASDQGNFPGYNARLFKL</sequence>
<feature type="region of interest" description="Disordered" evidence="1">
    <location>
        <begin position="175"/>
        <end position="194"/>
    </location>
</feature>
<dbReference type="EMBL" id="SGPJ01000421">
    <property type="protein sequence ID" value="THG94617.1"/>
    <property type="molecule type" value="Genomic_DNA"/>
</dbReference>
<gene>
    <name evidence="2" type="ORF">EW026_g6887</name>
</gene>
<feature type="compositionally biased region" description="Basic residues" evidence="1">
    <location>
        <begin position="28"/>
        <end position="37"/>
    </location>
</feature>
<comment type="caution">
    <text evidence="2">The sequence shown here is derived from an EMBL/GenBank/DDBJ whole genome shotgun (WGS) entry which is preliminary data.</text>
</comment>
<keyword evidence="3" id="KW-1185">Reference proteome</keyword>
<reference evidence="2 3" key="1">
    <citation type="submission" date="2019-02" db="EMBL/GenBank/DDBJ databases">
        <title>Genome sequencing of the rare red list fungi Phlebia centrifuga.</title>
        <authorList>
            <person name="Buettner E."/>
            <person name="Kellner H."/>
        </authorList>
    </citation>
    <scope>NUCLEOTIDE SEQUENCE [LARGE SCALE GENOMIC DNA]</scope>
    <source>
        <strain evidence="2 3">DSM 108282</strain>
    </source>
</reference>
<organism evidence="2 3">
    <name type="scientific">Hermanssonia centrifuga</name>
    <dbReference type="NCBI Taxonomy" id="98765"/>
    <lineage>
        <taxon>Eukaryota</taxon>
        <taxon>Fungi</taxon>
        <taxon>Dikarya</taxon>
        <taxon>Basidiomycota</taxon>
        <taxon>Agaricomycotina</taxon>
        <taxon>Agaricomycetes</taxon>
        <taxon>Polyporales</taxon>
        <taxon>Meruliaceae</taxon>
        <taxon>Hermanssonia</taxon>
    </lineage>
</organism>
<dbReference type="Proteomes" id="UP000309038">
    <property type="component" value="Unassembled WGS sequence"/>
</dbReference>
<dbReference type="AlphaFoldDB" id="A0A4S4KBA9"/>
<name>A0A4S4KBA9_9APHY</name>
<evidence type="ECO:0000313" key="2">
    <source>
        <dbReference type="EMBL" id="THG94617.1"/>
    </source>
</evidence>
<feature type="region of interest" description="Disordered" evidence="1">
    <location>
        <begin position="18"/>
        <end position="55"/>
    </location>
</feature>
<evidence type="ECO:0000256" key="1">
    <source>
        <dbReference type="SAM" id="MobiDB-lite"/>
    </source>
</evidence>
<proteinExistence type="predicted"/>
<evidence type="ECO:0000313" key="3">
    <source>
        <dbReference type="Proteomes" id="UP000309038"/>
    </source>
</evidence>
<accession>A0A4S4KBA9</accession>
<feature type="compositionally biased region" description="Basic and acidic residues" evidence="1">
    <location>
        <begin position="38"/>
        <end position="47"/>
    </location>
</feature>